<keyword evidence="3" id="KW-1185">Reference proteome</keyword>
<proteinExistence type="predicted"/>
<organism evidence="2 3">
    <name type="scientific">Nitrosococcus wardiae</name>
    <dbReference type="NCBI Taxonomy" id="1814290"/>
    <lineage>
        <taxon>Bacteria</taxon>
        <taxon>Pseudomonadati</taxon>
        <taxon>Pseudomonadota</taxon>
        <taxon>Gammaproteobacteria</taxon>
        <taxon>Chromatiales</taxon>
        <taxon>Chromatiaceae</taxon>
        <taxon>Nitrosococcus</taxon>
    </lineage>
</organism>
<sequence length="104" mass="11543">MAASPVYIQPAPAYPLFLVEWRKRRRGKNLQNNPRSPPHRPREVTAEDESGVQAAIAEAKAERAAIMEFEGGLPLYEVEQQARMQAYDYLLDEGEGGCVTVAGL</sequence>
<evidence type="ECO:0000313" key="2">
    <source>
        <dbReference type="EMBL" id="QBQ56287.1"/>
    </source>
</evidence>
<reference evidence="2 3" key="1">
    <citation type="submission" date="2019-03" db="EMBL/GenBank/DDBJ databases">
        <title>The genome sequence of Nitrosococcus wardiae strain D1FHST reveals the archetypal metabolic capacity of ammonia-oxidizing Gammaproteobacteria.</title>
        <authorList>
            <person name="Wang L."/>
            <person name="Lim C.K."/>
            <person name="Hanson T.E."/>
            <person name="Dang H."/>
            <person name="Klotz M.G."/>
        </authorList>
    </citation>
    <scope>NUCLEOTIDE SEQUENCE [LARGE SCALE GENOMIC DNA]</scope>
    <source>
        <strain evidence="2 3">D1FHS</strain>
    </source>
</reference>
<evidence type="ECO:0000256" key="1">
    <source>
        <dbReference type="SAM" id="MobiDB-lite"/>
    </source>
</evidence>
<dbReference type="AlphaFoldDB" id="A0A4P7C3N3"/>
<accession>A0A4P7C3N3</accession>
<dbReference type="Proteomes" id="UP000294325">
    <property type="component" value="Chromosome"/>
</dbReference>
<feature type="region of interest" description="Disordered" evidence="1">
    <location>
        <begin position="27"/>
        <end position="50"/>
    </location>
</feature>
<dbReference type="RefSeq" id="WP_134359535.1">
    <property type="nucleotide sequence ID" value="NZ_CP038033.1"/>
</dbReference>
<gene>
    <name evidence="2" type="ORF">E3U44_18620</name>
</gene>
<dbReference type="EMBL" id="CP038033">
    <property type="protein sequence ID" value="QBQ56287.1"/>
    <property type="molecule type" value="Genomic_DNA"/>
</dbReference>
<evidence type="ECO:0000313" key="3">
    <source>
        <dbReference type="Proteomes" id="UP000294325"/>
    </source>
</evidence>
<dbReference type="KEGG" id="nwr:E3U44_18620"/>
<name>A0A4P7C3N3_9GAMM</name>
<protein>
    <submittedName>
        <fullName evidence="2">Uncharacterized protein</fullName>
    </submittedName>
</protein>